<protein>
    <submittedName>
        <fullName evidence="1">Uncharacterized protein</fullName>
    </submittedName>
</protein>
<name>A0A840RCZ7_9NEIS</name>
<gene>
    <name evidence="1" type="ORF">HNQ50_002079</name>
</gene>
<proteinExistence type="predicted"/>
<dbReference type="EMBL" id="JACHHN010000004">
    <property type="protein sequence ID" value="MBB5191349.1"/>
    <property type="molecule type" value="Genomic_DNA"/>
</dbReference>
<organism evidence="1 2">
    <name type="scientific">Silvimonas terrae</name>
    <dbReference type="NCBI Taxonomy" id="300266"/>
    <lineage>
        <taxon>Bacteria</taxon>
        <taxon>Pseudomonadati</taxon>
        <taxon>Pseudomonadota</taxon>
        <taxon>Betaproteobacteria</taxon>
        <taxon>Neisseriales</taxon>
        <taxon>Chitinibacteraceae</taxon>
        <taxon>Silvimonas</taxon>
    </lineage>
</organism>
<keyword evidence="2" id="KW-1185">Reference proteome</keyword>
<comment type="caution">
    <text evidence="1">The sequence shown here is derived from an EMBL/GenBank/DDBJ whole genome shotgun (WGS) entry which is preliminary data.</text>
</comment>
<dbReference type="AlphaFoldDB" id="A0A840RCZ7"/>
<sequence length="142" mass="15700">MNWRGLLSGSFAVLATAFYVAWNQGWLPTRPATAPVPLACADLALGCNFTLDDHAYRIQSDQPITPARPFSLMLFGTPLTSATASWQMAGMDMGPNRFHFAPGPAGQWQTRTALPFCTQARSDWLLTLNVNKNKVIFAIQRR</sequence>
<dbReference type="Proteomes" id="UP000543030">
    <property type="component" value="Unassembled WGS sequence"/>
</dbReference>
<evidence type="ECO:0000313" key="1">
    <source>
        <dbReference type="EMBL" id="MBB5191349.1"/>
    </source>
</evidence>
<evidence type="ECO:0000313" key="2">
    <source>
        <dbReference type="Proteomes" id="UP000543030"/>
    </source>
</evidence>
<dbReference type="RefSeq" id="WP_184100270.1">
    <property type="nucleotide sequence ID" value="NZ_JACHHN010000004.1"/>
</dbReference>
<accession>A0A840RCZ7</accession>
<reference evidence="1 2" key="1">
    <citation type="submission" date="2020-08" db="EMBL/GenBank/DDBJ databases">
        <title>Genomic Encyclopedia of Type Strains, Phase IV (KMG-IV): sequencing the most valuable type-strain genomes for metagenomic binning, comparative biology and taxonomic classification.</title>
        <authorList>
            <person name="Goeker M."/>
        </authorList>
    </citation>
    <scope>NUCLEOTIDE SEQUENCE [LARGE SCALE GENOMIC DNA]</scope>
    <source>
        <strain evidence="1 2">DSM 18233</strain>
    </source>
</reference>